<dbReference type="eggNOG" id="COG0739">
    <property type="taxonomic scope" value="Bacteria"/>
</dbReference>
<keyword evidence="2" id="KW-0732">Signal</keyword>
<dbReference type="RefSeq" id="WP_025065681.1">
    <property type="nucleotide sequence ID" value="NZ_CP013195.1"/>
</dbReference>
<evidence type="ECO:0000256" key="1">
    <source>
        <dbReference type="ARBA" id="ARBA00022801"/>
    </source>
</evidence>
<dbReference type="SUPFAM" id="SSF51261">
    <property type="entry name" value="Duplicated hybrid motif"/>
    <property type="match status" value="1"/>
</dbReference>
<keyword evidence="5" id="KW-1185">Reference proteome</keyword>
<organism evidence="4 5">
    <name type="scientific">Hoylesella enoeca</name>
    <dbReference type="NCBI Taxonomy" id="76123"/>
    <lineage>
        <taxon>Bacteria</taxon>
        <taxon>Pseudomonadati</taxon>
        <taxon>Bacteroidota</taxon>
        <taxon>Bacteroidia</taxon>
        <taxon>Bacteroidales</taxon>
        <taxon>Prevotellaceae</taxon>
        <taxon>Hoylesella</taxon>
    </lineage>
</organism>
<accession>A0A0S2KLD5</accession>
<dbReference type="STRING" id="76123.AS203_08380"/>
<feature type="signal peptide" evidence="2">
    <location>
        <begin position="1"/>
        <end position="22"/>
    </location>
</feature>
<gene>
    <name evidence="4" type="ORF">AS203_08380</name>
</gene>
<dbReference type="SUPFAM" id="SSF53955">
    <property type="entry name" value="Lysozyme-like"/>
    <property type="match status" value="1"/>
</dbReference>
<proteinExistence type="predicted"/>
<dbReference type="Proteomes" id="UP000056252">
    <property type="component" value="Chromosome"/>
</dbReference>
<dbReference type="InterPro" id="IPR016047">
    <property type="entry name" value="M23ase_b-sheet_dom"/>
</dbReference>
<dbReference type="Gene3D" id="1.10.530.10">
    <property type="match status" value="1"/>
</dbReference>
<dbReference type="PANTHER" id="PTHR33308:SF9">
    <property type="entry name" value="PEPTIDOGLYCAN HYDROLASE FLGJ"/>
    <property type="match status" value="1"/>
</dbReference>
<dbReference type="InterPro" id="IPR002901">
    <property type="entry name" value="MGlyc_endo_b_GlcNAc-like_dom"/>
</dbReference>
<sequence length="337" mass="38677">MVIHFRHIFMAVLSLFSLFCHAQKNTPDASHQDYWIDKYLSVSFPLQRVEINSAFGIRKDPFTGKEKEHCGLDLKAHYEKVLAMFDGYIANIGYDSGSGNYIIMRHGDYTISYCHLSQIWVKKGERIYAGDPVGVSGSSGRSTGPHLHVTSRLRGRLEDPYNLLTYIRDVKLQCITALHVSEETLLSPDAFFKKYAHAAMRQQQKYGIPASVILAQMALESRWGNSSLAQAGFNYFGIKANRNWLDSGLPYSVHDDDRPNEKFCNFSSPEASMEYHSRLLMSDRYKQCWKYSSTDFHNWLVSIKSAGYATARDYVQKCERIIMKHKLYLYDVAAERL</sequence>
<dbReference type="PANTHER" id="PTHR33308">
    <property type="entry name" value="PEPTIDOGLYCAN HYDROLASE FLGJ"/>
    <property type="match status" value="1"/>
</dbReference>
<dbReference type="OrthoDB" id="9810477at2"/>
<dbReference type="CDD" id="cd12797">
    <property type="entry name" value="M23_peptidase"/>
    <property type="match status" value="1"/>
</dbReference>
<evidence type="ECO:0000313" key="5">
    <source>
        <dbReference type="Proteomes" id="UP000056252"/>
    </source>
</evidence>
<dbReference type="GO" id="GO:0004040">
    <property type="term" value="F:amidase activity"/>
    <property type="evidence" value="ECO:0007669"/>
    <property type="project" value="InterPro"/>
</dbReference>
<dbReference type="InterPro" id="IPR051056">
    <property type="entry name" value="Glycosyl_Hydrolase_73"/>
</dbReference>
<dbReference type="InterPro" id="IPR011055">
    <property type="entry name" value="Dup_hybrid_motif"/>
</dbReference>
<dbReference type="Pfam" id="PF01551">
    <property type="entry name" value="Peptidase_M23"/>
    <property type="match status" value="1"/>
</dbReference>
<evidence type="ECO:0000259" key="3">
    <source>
        <dbReference type="SMART" id="SM00047"/>
    </source>
</evidence>
<dbReference type="AlphaFoldDB" id="A0A0S2KLD5"/>
<name>A0A0S2KLD5_9BACT</name>
<dbReference type="KEGG" id="peo:AS203_08380"/>
<feature type="domain" description="Mannosyl-glycoprotein endo-beta-N-acetylglucosamidase-like" evidence="3">
    <location>
        <begin position="177"/>
        <end position="331"/>
    </location>
</feature>
<dbReference type="eggNOG" id="COG1705">
    <property type="taxonomic scope" value="Bacteria"/>
</dbReference>
<evidence type="ECO:0000256" key="2">
    <source>
        <dbReference type="SAM" id="SignalP"/>
    </source>
</evidence>
<dbReference type="EMBL" id="CP013195">
    <property type="protein sequence ID" value="ALO49101.1"/>
    <property type="molecule type" value="Genomic_DNA"/>
</dbReference>
<protein>
    <submittedName>
        <fullName evidence="4">Peptidase M23</fullName>
    </submittedName>
</protein>
<evidence type="ECO:0000313" key="4">
    <source>
        <dbReference type="EMBL" id="ALO49101.1"/>
    </source>
</evidence>
<keyword evidence="1" id="KW-0378">Hydrolase</keyword>
<dbReference type="Gene3D" id="2.70.70.10">
    <property type="entry name" value="Glucose Permease (Domain IIA)"/>
    <property type="match status" value="1"/>
</dbReference>
<dbReference type="Pfam" id="PF01832">
    <property type="entry name" value="Glucosaminidase"/>
    <property type="match status" value="1"/>
</dbReference>
<reference evidence="5" key="1">
    <citation type="submission" date="2015-11" db="EMBL/GenBank/DDBJ databases">
        <authorList>
            <person name="Holder M.E."/>
            <person name="Ajami N.J."/>
            <person name="Petrosino J.F."/>
        </authorList>
    </citation>
    <scope>NUCLEOTIDE SEQUENCE [LARGE SCALE GENOMIC DNA]</scope>
    <source>
        <strain evidence="5">F0113</strain>
    </source>
</reference>
<dbReference type="SMART" id="SM00047">
    <property type="entry name" value="LYZ2"/>
    <property type="match status" value="1"/>
</dbReference>
<dbReference type="InterPro" id="IPR023346">
    <property type="entry name" value="Lysozyme-like_dom_sf"/>
</dbReference>
<feature type="chain" id="PRO_5006601910" evidence="2">
    <location>
        <begin position="23"/>
        <end position="337"/>
    </location>
</feature>